<reference evidence="2 3" key="1">
    <citation type="submission" date="2022-12" db="EMBL/GenBank/DDBJ databases">
        <title>Chromosome-level genome assembly of true bugs.</title>
        <authorList>
            <person name="Ma L."/>
            <person name="Li H."/>
        </authorList>
    </citation>
    <scope>NUCLEOTIDE SEQUENCE [LARGE SCALE GENOMIC DNA]</scope>
    <source>
        <strain evidence="2">Lab_2022b</strain>
    </source>
</reference>
<proteinExistence type="predicted"/>
<gene>
    <name evidence="2" type="ORF">O3M35_007641</name>
</gene>
<evidence type="ECO:0000313" key="2">
    <source>
        <dbReference type="EMBL" id="KAK9507872.1"/>
    </source>
</evidence>
<dbReference type="AlphaFoldDB" id="A0AAW1DBP6"/>
<accession>A0AAW1DBP6</accession>
<feature type="region of interest" description="Disordered" evidence="1">
    <location>
        <begin position="51"/>
        <end position="70"/>
    </location>
</feature>
<comment type="caution">
    <text evidence="2">The sequence shown here is derived from an EMBL/GenBank/DDBJ whole genome shotgun (WGS) entry which is preliminary data.</text>
</comment>
<protein>
    <submittedName>
        <fullName evidence="2">Uncharacterized protein</fullName>
    </submittedName>
</protein>
<evidence type="ECO:0000313" key="3">
    <source>
        <dbReference type="Proteomes" id="UP001461498"/>
    </source>
</evidence>
<organism evidence="2 3">
    <name type="scientific">Rhynocoris fuscipes</name>
    <dbReference type="NCBI Taxonomy" id="488301"/>
    <lineage>
        <taxon>Eukaryota</taxon>
        <taxon>Metazoa</taxon>
        <taxon>Ecdysozoa</taxon>
        <taxon>Arthropoda</taxon>
        <taxon>Hexapoda</taxon>
        <taxon>Insecta</taxon>
        <taxon>Pterygota</taxon>
        <taxon>Neoptera</taxon>
        <taxon>Paraneoptera</taxon>
        <taxon>Hemiptera</taxon>
        <taxon>Heteroptera</taxon>
        <taxon>Panheteroptera</taxon>
        <taxon>Cimicomorpha</taxon>
        <taxon>Reduviidae</taxon>
        <taxon>Harpactorinae</taxon>
        <taxon>Harpactorini</taxon>
        <taxon>Rhynocoris</taxon>
    </lineage>
</organism>
<dbReference type="EMBL" id="JAPXFL010000004">
    <property type="protein sequence ID" value="KAK9507872.1"/>
    <property type="molecule type" value="Genomic_DNA"/>
</dbReference>
<dbReference type="Proteomes" id="UP001461498">
    <property type="component" value="Unassembled WGS sequence"/>
</dbReference>
<keyword evidence="3" id="KW-1185">Reference proteome</keyword>
<sequence>MYSPLKILKFPLDPVGTKSPKIPVKDTLTKAEAYLSHQSSLTCQAQGFPVPKFRSSRNKISKNSSERNFD</sequence>
<name>A0AAW1DBP6_9HEMI</name>
<evidence type="ECO:0000256" key="1">
    <source>
        <dbReference type="SAM" id="MobiDB-lite"/>
    </source>
</evidence>